<accession>A0A8X6V067</accession>
<dbReference type="AlphaFoldDB" id="A0A8X6V067"/>
<keyword evidence="2" id="KW-1185">Reference proteome</keyword>
<evidence type="ECO:0000313" key="1">
    <source>
        <dbReference type="EMBL" id="GFX94333.1"/>
    </source>
</evidence>
<protein>
    <submittedName>
        <fullName evidence="1">Uncharacterized protein</fullName>
    </submittedName>
</protein>
<evidence type="ECO:0000313" key="2">
    <source>
        <dbReference type="Proteomes" id="UP000887159"/>
    </source>
</evidence>
<proteinExistence type="predicted"/>
<dbReference type="Proteomes" id="UP000887159">
    <property type="component" value="Unassembled WGS sequence"/>
</dbReference>
<dbReference type="EMBL" id="BMAU01021177">
    <property type="protein sequence ID" value="GFX94333.1"/>
    <property type="molecule type" value="Genomic_DNA"/>
</dbReference>
<gene>
    <name evidence="1" type="ORF">TNCV_4293781</name>
</gene>
<name>A0A8X6V067_TRICX</name>
<organism evidence="1 2">
    <name type="scientific">Trichonephila clavipes</name>
    <name type="common">Golden silk orbweaver</name>
    <name type="synonym">Nephila clavipes</name>
    <dbReference type="NCBI Taxonomy" id="2585209"/>
    <lineage>
        <taxon>Eukaryota</taxon>
        <taxon>Metazoa</taxon>
        <taxon>Ecdysozoa</taxon>
        <taxon>Arthropoda</taxon>
        <taxon>Chelicerata</taxon>
        <taxon>Arachnida</taxon>
        <taxon>Araneae</taxon>
        <taxon>Araneomorphae</taxon>
        <taxon>Entelegynae</taxon>
        <taxon>Araneoidea</taxon>
        <taxon>Nephilidae</taxon>
        <taxon>Trichonephila</taxon>
    </lineage>
</organism>
<comment type="caution">
    <text evidence="1">The sequence shown here is derived from an EMBL/GenBank/DDBJ whole genome shotgun (WGS) entry which is preliminary data.</text>
</comment>
<sequence>MELKYESVGSEIRCCSHHWIEVQNYEGRRNCPHETSKTDGSSLSAGQSVVVINANGTEWDKTARTRGPSLPLIPGHVLRAWEKRNQRTDERFASMGCSPQCASLSGTREIQSSLLLMRVKRECDTVYHMLQK</sequence>
<reference evidence="1" key="1">
    <citation type="submission" date="2020-08" db="EMBL/GenBank/DDBJ databases">
        <title>Multicomponent nature underlies the extraordinary mechanical properties of spider dragline silk.</title>
        <authorList>
            <person name="Kono N."/>
            <person name="Nakamura H."/>
            <person name="Mori M."/>
            <person name="Yoshida Y."/>
            <person name="Ohtoshi R."/>
            <person name="Malay A.D."/>
            <person name="Moran D.A.P."/>
            <person name="Tomita M."/>
            <person name="Numata K."/>
            <person name="Arakawa K."/>
        </authorList>
    </citation>
    <scope>NUCLEOTIDE SEQUENCE</scope>
</reference>